<name>A0A951IV91_9BACT</name>
<feature type="transmembrane region" description="Helical" evidence="1">
    <location>
        <begin position="326"/>
        <end position="345"/>
    </location>
</feature>
<evidence type="ECO:0000313" key="3">
    <source>
        <dbReference type="Proteomes" id="UP000727490"/>
    </source>
</evidence>
<dbReference type="EMBL" id="RPHB01000003">
    <property type="protein sequence ID" value="MBW3467533.1"/>
    <property type="molecule type" value="Genomic_DNA"/>
</dbReference>
<organism evidence="2 3">
    <name type="scientific">Arthrospiribacter ruber</name>
    <dbReference type="NCBI Taxonomy" id="2487934"/>
    <lineage>
        <taxon>Bacteria</taxon>
        <taxon>Pseudomonadati</taxon>
        <taxon>Bacteroidota</taxon>
        <taxon>Cytophagia</taxon>
        <taxon>Cytophagales</taxon>
        <taxon>Cyclobacteriaceae</taxon>
        <taxon>Arthrospiribacter</taxon>
    </lineage>
</organism>
<dbReference type="AlphaFoldDB" id="A0A951IV91"/>
<comment type="caution">
    <text evidence="2">The sequence shown here is derived from an EMBL/GenBank/DDBJ whole genome shotgun (WGS) entry which is preliminary data.</text>
</comment>
<evidence type="ECO:0000313" key="2">
    <source>
        <dbReference type="EMBL" id="MBW3467533.1"/>
    </source>
</evidence>
<keyword evidence="1" id="KW-0812">Transmembrane</keyword>
<accession>A0A951IV91</accession>
<dbReference type="GO" id="GO:0004713">
    <property type="term" value="F:protein tyrosine kinase activity"/>
    <property type="evidence" value="ECO:0007669"/>
    <property type="project" value="TreeGrafter"/>
</dbReference>
<protein>
    <submittedName>
        <fullName evidence="2">Exopolysaccharide biosynthesis protein</fullName>
    </submittedName>
</protein>
<dbReference type="RefSeq" id="WP_219287801.1">
    <property type="nucleotide sequence ID" value="NZ_RPHB01000003.1"/>
</dbReference>
<evidence type="ECO:0000256" key="1">
    <source>
        <dbReference type="SAM" id="Phobius"/>
    </source>
</evidence>
<keyword evidence="1" id="KW-0472">Membrane</keyword>
<sequence>MADQRHIVDDKITLREVVLRFRYWIAFFLGKWKLLFLAGLIGLGLGALASVLKKPVYHAETTFVLEESDMSGLGQMSGLASLVGVNLGSLGSSSGLFQGDNIMELYRSDNMLGKTLLSPFDDQSLLIDRYISFQELDKKWKRKVDLTAMDFSKPRENFTVSQDSVLKEISKLIREKQLSVEKPNRKLTIIQVNVSSKDEKFAKVFNETLVDKVNSFYFETKTKKTAENLEILQSQADSVRKILDQSLAAFASSTDRVPNPNPLLQAATVDARKKQVDVQASTAVYTEIVKNLEIAKVNHRNNSPLIQIIDTPVLPLKRSEIKLVKGMVLGAIAVGFIALLFLYFGELYRIHVEEKQGQEI</sequence>
<keyword evidence="3" id="KW-1185">Reference proteome</keyword>
<reference evidence="2 3" key="1">
    <citation type="journal article" date="2020" name="Syst. Appl. Microbiol.">
        <title>Arthrospiribacter ruber gen. nov., sp. nov., a novel bacterium isolated from Arthrospira cultures.</title>
        <authorList>
            <person name="Waleron M."/>
            <person name="Misztak A."/>
            <person name="Waleron M.M."/>
            <person name="Furmaniak M."/>
            <person name="Mrozik A."/>
            <person name="Waleron K."/>
        </authorList>
    </citation>
    <scope>NUCLEOTIDE SEQUENCE [LARGE SCALE GENOMIC DNA]</scope>
    <source>
        <strain evidence="2 3">DPMB0001</strain>
    </source>
</reference>
<dbReference type="PANTHER" id="PTHR32309">
    <property type="entry name" value="TYROSINE-PROTEIN KINASE"/>
    <property type="match status" value="1"/>
</dbReference>
<dbReference type="InterPro" id="IPR050445">
    <property type="entry name" value="Bact_polysacc_biosynth/exp"/>
</dbReference>
<dbReference type="Proteomes" id="UP000727490">
    <property type="component" value="Unassembled WGS sequence"/>
</dbReference>
<dbReference type="PANTHER" id="PTHR32309:SF13">
    <property type="entry name" value="FERRIC ENTEROBACTIN TRANSPORT PROTEIN FEPE"/>
    <property type="match status" value="1"/>
</dbReference>
<dbReference type="GO" id="GO:0005886">
    <property type="term" value="C:plasma membrane"/>
    <property type="evidence" value="ECO:0007669"/>
    <property type="project" value="TreeGrafter"/>
</dbReference>
<gene>
    <name evidence="2" type="ORF">EGN73_06860</name>
</gene>
<proteinExistence type="predicted"/>
<feature type="transmembrane region" description="Helical" evidence="1">
    <location>
        <begin position="21"/>
        <end position="52"/>
    </location>
</feature>
<keyword evidence="1" id="KW-1133">Transmembrane helix</keyword>